<dbReference type="CDD" id="cd05471">
    <property type="entry name" value="pepsin_like"/>
    <property type="match status" value="1"/>
</dbReference>
<dbReference type="HOGENOM" id="CLU_013253_1_2_1"/>
<dbReference type="Pfam" id="PF00026">
    <property type="entry name" value="Asp"/>
    <property type="match status" value="1"/>
</dbReference>
<dbReference type="GO" id="GO:0004190">
    <property type="term" value="F:aspartic-type endopeptidase activity"/>
    <property type="evidence" value="ECO:0007669"/>
    <property type="project" value="UniProtKB-KW"/>
</dbReference>
<sequence>MIPATLLSLLSLGFLPLIASNPAPSRREEPAHFPISRRSIKSRGVDDLAKAANNLRQKYSYPPVGGRRKRAGNTAAVSITNQDADSSYFASLTIGTPPQQFDVVLDTGSSDLWVTSSQCTACPSGGSEFDSTKSTSFVASSNVQPVTIRYGSGTVEGTLGQDTVSMGGFTVQQQTFIDVQQMTDSIVTAPVTGILGLAFQPLASSQATPWWQTLSNDNQWSSPEMSVWLTRFISDNNAGDEEPGGVLTLGGTNISLYTGNIEFVNMPSGVTPSFWLLELTGVTVQGNNVEIASGNSAMSAIDTGTTLIGGPTNDVQNIWAQVPGSTAMGGDMAGFFGFPCGTDVQVSLSFGGGNSWPINVADMNLGTSGTDGQCVGGIFDLSAGSNAGGDAANPSWVVGDTFLKNVYTVFRSNPASVGFAELSNAAGGSSGTPGSAPAHVSGADPLPTGSSNSGMTCFRTNSMRVLSTSLLLALVASVLMIC</sequence>
<dbReference type="OrthoDB" id="771136at2759"/>
<dbReference type="InParanoid" id="A0A0C3AXV0"/>
<reference evidence="9 10" key="1">
    <citation type="submission" date="2014-04" db="EMBL/GenBank/DDBJ databases">
        <authorList>
            <consortium name="DOE Joint Genome Institute"/>
            <person name="Kuo A."/>
            <person name="Tarkka M."/>
            <person name="Buscot F."/>
            <person name="Kohler A."/>
            <person name="Nagy L.G."/>
            <person name="Floudas D."/>
            <person name="Copeland A."/>
            <person name="Barry K.W."/>
            <person name="Cichocki N."/>
            <person name="Veneault-Fourrey C."/>
            <person name="LaButti K."/>
            <person name="Lindquist E.A."/>
            <person name="Lipzen A."/>
            <person name="Lundell T."/>
            <person name="Morin E."/>
            <person name="Murat C."/>
            <person name="Sun H."/>
            <person name="Tunlid A."/>
            <person name="Henrissat B."/>
            <person name="Grigoriev I.V."/>
            <person name="Hibbett D.S."/>
            <person name="Martin F."/>
            <person name="Nordberg H.P."/>
            <person name="Cantor M.N."/>
            <person name="Hua S.X."/>
        </authorList>
    </citation>
    <scope>NUCLEOTIDE SEQUENCE [LARGE SCALE GENOMIC DNA]</scope>
    <source>
        <strain evidence="9 10">F 1598</strain>
    </source>
</reference>
<dbReference type="InterPro" id="IPR001969">
    <property type="entry name" value="Aspartic_peptidase_AS"/>
</dbReference>
<keyword evidence="3 6" id="KW-0064">Aspartyl protease</keyword>
<keyword evidence="2 6" id="KW-0645">Protease</keyword>
<dbReference type="PROSITE" id="PS51767">
    <property type="entry name" value="PEPTIDASE_A1"/>
    <property type="match status" value="1"/>
</dbReference>
<feature type="chain" id="PRO_5002175491" description="Peptidase A1 domain-containing protein" evidence="7">
    <location>
        <begin position="21"/>
        <end position="482"/>
    </location>
</feature>
<keyword evidence="4 6" id="KW-0378">Hydrolase</keyword>
<keyword evidence="7" id="KW-0732">Signal</keyword>
<evidence type="ECO:0000256" key="1">
    <source>
        <dbReference type="ARBA" id="ARBA00007447"/>
    </source>
</evidence>
<evidence type="ECO:0000256" key="4">
    <source>
        <dbReference type="ARBA" id="ARBA00022801"/>
    </source>
</evidence>
<dbReference type="GO" id="GO:0006508">
    <property type="term" value="P:proteolysis"/>
    <property type="evidence" value="ECO:0007669"/>
    <property type="project" value="UniProtKB-KW"/>
</dbReference>
<evidence type="ECO:0000256" key="7">
    <source>
        <dbReference type="SAM" id="SignalP"/>
    </source>
</evidence>
<protein>
    <recommendedName>
        <fullName evidence="8">Peptidase A1 domain-containing protein</fullName>
    </recommendedName>
</protein>
<dbReference type="PANTHER" id="PTHR47966:SF51">
    <property type="entry name" value="BETA-SITE APP-CLEAVING ENZYME, ISOFORM A-RELATED"/>
    <property type="match status" value="1"/>
</dbReference>
<organism evidence="9 10">
    <name type="scientific">Piloderma croceum (strain F 1598)</name>
    <dbReference type="NCBI Taxonomy" id="765440"/>
    <lineage>
        <taxon>Eukaryota</taxon>
        <taxon>Fungi</taxon>
        <taxon>Dikarya</taxon>
        <taxon>Basidiomycota</taxon>
        <taxon>Agaricomycotina</taxon>
        <taxon>Agaricomycetes</taxon>
        <taxon>Agaricomycetidae</taxon>
        <taxon>Atheliales</taxon>
        <taxon>Atheliaceae</taxon>
        <taxon>Piloderma</taxon>
    </lineage>
</organism>
<evidence type="ECO:0000313" key="9">
    <source>
        <dbReference type="EMBL" id="KIM78838.1"/>
    </source>
</evidence>
<evidence type="ECO:0000313" key="10">
    <source>
        <dbReference type="Proteomes" id="UP000054166"/>
    </source>
</evidence>
<proteinExistence type="inferred from homology"/>
<evidence type="ECO:0000256" key="3">
    <source>
        <dbReference type="ARBA" id="ARBA00022750"/>
    </source>
</evidence>
<dbReference type="PANTHER" id="PTHR47966">
    <property type="entry name" value="BETA-SITE APP-CLEAVING ENZYME, ISOFORM A-RELATED"/>
    <property type="match status" value="1"/>
</dbReference>
<evidence type="ECO:0000256" key="2">
    <source>
        <dbReference type="ARBA" id="ARBA00022670"/>
    </source>
</evidence>
<keyword evidence="10" id="KW-1185">Reference proteome</keyword>
<dbReference type="STRING" id="765440.A0A0C3AXV0"/>
<dbReference type="InterPro" id="IPR033121">
    <property type="entry name" value="PEPTIDASE_A1"/>
</dbReference>
<feature type="domain" description="Peptidase A1" evidence="8">
    <location>
        <begin position="88"/>
        <end position="420"/>
    </location>
</feature>
<dbReference type="PROSITE" id="PS00141">
    <property type="entry name" value="ASP_PROTEASE"/>
    <property type="match status" value="1"/>
</dbReference>
<name>A0A0C3AXV0_PILCF</name>
<evidence type="ECO:0000259" key="8">
    <source>
        <dbReference type="PROSITE" id="PS51767"/>
    </source>
</evidence>
<feature type="signal peptide" evidence="7">
    <location>
        <begin position="1"/>
        <end position="20"/>
    </location>
</feature>
<dbReference type="FunFam" id="2.40.70.10:FF:000115">
    <property type="entry name" value="Lysosomal aspartic protease"/>
    <property type="match status" value="1"/>
</dbReference>
<reference evidence="10" key="2">
    <citation type="submission" date="2015-01" db="EMBL/GenBank/DDBJ databases">
        <title>Evolutionary Origins and Diversification of the Mycorrhizal Mutualists.</title>
        <authorList>
            <consortium name="DOE Joint Genome Institute"/>
            <consortium name="Mycorrhizal Genomics Consortium"/>
            <person name="Kohler A."/>
            <person name="Kuo A."/>
            <person name="Nagy L.G."/>
            <person name="Floudas D."/>
            <person name="Copeland A."/>
            <person name="Barry K.W."/>
            <person name="Cichocki N."/>
            <person name="Veneault-Fourrey C."/>
            <person name="LaButti K."/>
            <person name="Lindquist E.A."/>
            <person name="Lipzen A."/>
            <person name="Lundell T."/>
            <person name="Morin E."/>
            <person name="Murat C."/>
            <person name="Riley R."/>
            <person name="Ohm R."/>
            <person name="Sun H."/>
            <person name="Tunlid A."/>
            <person name="Henrissat B."/>
            <person name="Grigoriev I.V."/>
            <person name="Hibbett D.S."/>
            <person name="Martin F."/>
        </authorList>
    </citation>
    <scope>NUCLEOTIDE SEQUENCE [LARGE SCALE GENOMIC DNA]</scope>
    <source>
        <strain evidence="10">F 1598</strain>
    </source>
</reference>
<evidence type="ECO:0000256" key="5">
    <source>
        <dbReference type="PIRSR" id="PIRSR601461-1"/>
    </source>
</evidence>
<accession>A0A0C3AXV0</accession>
<dbReference type="FunCoup" id="A0A0C3AXV0">
    <property type="interactions" value="41"/>
</dbReference>
<dbReference type="InterPro" id="IPR021109">
    <property type="entry name" value="Peptidase_aspartic_dom_sf"/>
</dbReference>
<dbReference type="Gene3D" id="2.40.70.10">
    <property type="entry name" value="Acid Proteases"/>
    <property type="match status" value="2"/>
</dbReference>
<dbReference type="InterPro" id="IPR001461">
    <property type="entry name" value="Aspartic_peptidase_A1"/>
</dbReference>
<dbReference type="AlphaFoldDB" id="A0A0C3AXV0"/>
<dbReference type="InterPro" id="IPR034164">
    <property type="entry name" value="Pepsin-like_dom"/>
</dbReference>
<dbReference type="EMBL" id="KN833013">
    <property type="protein sequence ID" value="KIM78838.1"/>
    <property type="molecule type" value="Genomic_DNA"/>
</dbReference>
<feature type="active site" evidence="5">
    <location>
        <position position="106"/>
    </location>
</feature>
<comment type="similarity">
    <text evidence="1 6">Belongs to the peptidase A1 family.</text>
</comment>
<gene>
    <name evidence="9" type="ORF">PILCRDRAFT_823945</name>
</gene>
<dbReference type="PRINTS" id="PR00792">
    <property type="entry name" value="PEPSIN"/>
</dbReference>
<dbReference type="SUPFAM" id="SSF50630">
    <property type="entry name" value="Acid proteases"/>
    <property type="match status" value="1"/>
</dbReference>
<dbReference type="Proteomes" id="UP000054166">
    <property type="component" value="Unassembled WGS sequence"/>
</dbReference>
<feature type="active site" evidence="5">
    <location>
        <position position="302"/>
    </location>
</feature>
<evidence type="ECO:0000256" key="6">
    <source>
        <dbReference type="RuleBase" id="RU000454"/>
    </source>
</evidence>